<keyword evidence="3" id="KW-1185">Reference proteome</keyword>
<feature type="domain" description="Alpha/beta hydrolase fold-5" evidence="1">
    <location>
        <begin position="61"/>
        <end position="225"/>
    </location>
</feature>
<comment type="caution">
    <text evidence="2">The sequence shown here is derived from an EMBL/GenBank/DDBJ whole genome shotgun (WGS) entry which is preliminary data.</text>
</comment>
<dbReference type="Proteomes" id="UP000782705">
    <property type="component" value="Unassembled WGS sequence"/>
</dbReference>
<protein>
    <submittedName>
        <fullName evidence="2">Carboxymethylenebutenolidase</fullName>
    </submittedName>
</protein>
<dbReference type="InterPro" id="IPR052897">
    <property type="entry name" value="Sec-Metab_Biosynth_Hydrolase"/>
</dbReference>
<dbReference type="InterPro" id="IPR029059">
    <property type="entry name" value="AB_hydrolase_5"/>
</dbReference>
<name>A0ABQ6YVP3_9ENTE</name>
<dbReference type="Gene3D" id="3.40.50.1820">
    <property type="entry name" value="alpha/beta hydrolase"/>
    <property type="match status" value="1"/>
</dbReference>
<evidence type="ECO:0000259" key="1">
    <source>
        <dbReference type="Pfam" id="PF12695"/>
    </source>
</evidence>
<evidence type="ECO:0000313" key="3">
    <source>
        <dbReference type="Proteomes" id="UP000782705"/>
    </source>
</evidence>
<proteinExistence type="predicted"/>
<reference evidence="2 3" key="1">
    <citation type="submission" date="2016-06" db="EMBL/GenBank/DDBJ databases">
        <title>Four novel species of enterococci isolated from chicken manure.</title>
        <authorList>
            <person name="Van Tyne D."/>
        </authorList>
    </citation>
    <scope>NUCLEOTIDE SEQUENCE [LARGE SCALE GENOMIC DNA]</scope>
    <source>
        <strain evidence="2 3">CU12B</strain>
    </source>
</reference>
<dbReference type="PANTHER" id="PTHR37017:SF11">
    <property type="entry name" value="ESTERASE_LIPASE_THIOESTERASE DOMAIN-CONTAINING PROTEIN"/>
    <property type="match status" value="1"/>
</dbReference>
<evidence type="ECO:0000313" key="2">
    <source>
        <dbReference type="EMBL" id="KAF1301222.1"/>
    </source>
</evidence>
<sequence>MNKWWKRFLIVLLVLVIGILVGNGYIKKNTYRATESALMTSQLGKVENKIVVFEGKKENPALIFYPGAFVERESYSIWAEQISEAGYSVYLVQMPFNLAVLNADAAEQVIADNQLEDVILVGHSLGGVMASRFTHNHENVVKGIVYLASYPDEKGSLLDFKGAVLSITGENDGVLNQEKYEEAKAYLPKQTSYRTIAGGNHAGFGSYGAQKGDKKATISNADQQNKVSELIIEWLNEQKE</sequence>
<dbReference type="Pfam" id="PF12695">
    <property type="entry name" value="Abhydrolase_5"/>
    <property type="match status" value="1"/>
</dbReference>
<dbReference type="RefSeq" id="WP_161903350.1">
    <property type="nucleotide sequence ID" value="NZ_MAEL01000059.1"/>
</dbReference>
<dbReference type="EMBL" id="MAEL01000059">
    <property type="protein sequence ID" value="KAF1301222.1"/>
    <property type="molecule type" value="Genomic_DNA"/>
</dbReference>
<dbReference type="InterPro" id="IPR029058">
    <property type="entry name" value="AB_hydrolase_fold"/>
</dbReference>
<gene>
    <name evidence="2" type="ORF">BAU17_02700</name>
</gene>
<dbReference type="PANTHER" id="PTHR37017">
    <property type="entry name" value="AB HYDROLASE-1 DOMAIN-CONTAINING PROTEIN-RELATED"/>
    <property type="match status" value="1"/>
</dbReference>
<organism evidence="2 3">
    <name type="scientific">Candidatus Enterococcus willemsii</name>
    <dbReference type="NCBI Taxonomy" id="1857215"/>
    <lineage>
        <taxon>Bacteria</taxon>
        <taxon>Bacillati</taxon>
        <taxon>Bacillota</taxon>
        <taxon>Bacilli</taxon>
        <taxon>Lactobacillales</taxon>
        <taxon>Enterococcaceae</taxon>
        <taxon>Enterococcus</taxon>
    </lineage>
</organism>
<accession>A0ABQ6YVP3</accession>
<dbReference type="SUPFAM" id="SSF53474">
    <property type="entry name" value="alpha/beta-Hydrolases"/>
    <property type="match status" value="1"/>
</dbReference>